<keyword evidence="2" id="KW-1185">Reference proteome</keyword>
<evidence type="ECO:0000313" key="2">
    <source>
        <dbReference type="Proteomes" id="UP000218811"/>
    </source>
</evidence>
<organism evidence="1 2">
    <name type="scientific">Wolfiporia cocos (strain MD-104)</name>
    <name type="common">Brown rot fungus</name>
    <dbReference type="NCBI Taxonomy" id="742152"/>
    <lineage>
        <taxon>Eukaryota</taxon>
        <taxon>Fungi</taxon>
        <taxon>Dikarya</taxon>
        <taxon>Basidiomycota</taxon>
        <taxon>Agaricomycotina</taxon>
        <taxon>Agaricomycetes</taxon>
        <taxon>Polyporales</taxon>
        <taxon>Phaeolaceae</taxon>
        <taxon>Wolfiporia</taxon>
    </lineage>
</organism>
<evidence type="ECO:0000313" key="1">
    <source>
        <dbReference type="EMBL" id="PCH34467.1"/>
    </source>
</evidence>
<sequence length="177" mass="19875">MDSVDQPVVDLQRQDGEIIVLQNSYPHPRRNQLLGKSTDVAPIRFLVRDQEDSPARHASLWELVNRLHDLEGFLENGQGMTPFASSEQGFRTAIQFNIDWPGYPTWLSESSISSGHCSIKADLCRIVLSACTRFVHAMASHSPDVRLGGIWTLGLVRDMKPGDNIFTAKDLHLFHPL</sequence>
<dbReference type="EMBL" id="KB467831">
    <property type="protein sequence ID" value="PCH34467.1"/>
    <property type="molecule type" value="Genomic_DNA"/>
</dbReference>
<accession>A0A2H3JEQ4</accession>
<proteinExistence type="predicted"/>
<gene>
    <name evidence="1" type="ORF">WOLCODRAFT_15337</name>
</gene>
<reference evidence="1 2" key="1">
    <citation type="journal article" date="2012" name="Science">
        <title>The Paleozoic origin of enzymatic lignin decomposition reconstructed from 31 fungal genomes.</title>
        <authorList>
            <person name="Floudas D."/>
            <person name="Binder M."/>
            <person name="Riley R."/>
            <person name="Barry K."/>
            <person name="Blanchette R.A."/>
            <person name="Henrissat B."/>
            <person name="Martinez A.T."/>
            <person name="Otillar R."/>
            <person name="Spatafora J.W."/>
            <person name="Yadav J.S."/>
            <person name="Aerts A."/>
            <person name="Benoit I."/>
            <person name="Boyd A."/>
            <person name="Carlson A."/>
            <person name="Copeland A."/>
            <person name="Coutinho P.M."/>
            <person name="de Vries R.P."/>
            <person name="Ferreira P."/>
            <person name="Findley K."/>
            <person name="Foster B."/>
            <person name="Gaskell J."/>
            <person name="Glotzer D."/>
            <person name="Gorecki P."/>
            <person name="Heitman J."/>
            <person name="Hesse C."/>
            <person name="Hori C."/>
            <person name="Igarashi K."/>
            <person name="Jurgens J.A."/>
            <person name="Kallen N."/>
            <person name="Kersten P."/>
            <person name="Kohler A."/>
            <person name="Kuees U."/>
            <person name="Kumar T.K.A."/>
            <person name="Kuo A."/>
            <person name="LaButti K."/>
            <person name="Larrondo L.F."/>
            <person name="Lindquist E."/>
            <person name="Ling A."/>
            <person name="Lombard V."/>
            <person name="Lucas S."/>
            <person name="Lundell T."/>
            <person name="Martin R."/>
            <person name="McLaughlin D.J."/>
            <person name="Morgenstern I."/>
            <person name="Morin E."/>
            <person name="Murat C."/>
            <person name="Nagy L.G."/>
            <person name="Nolan M."/>
            <person name="Ohm R.A."/>
            <person name="Patyshakuliyeva A."/>
            <person name="Rokas A."/>
            <person name="Ruiz-Duenas F.J."/>
            <person name="Sabat G."/>
            <person name="Salamov A."/>
            <person name="Samejima M."/>
            <person name="Schmutz J."/>
            <person name="Slot J.C."/>
            <person name="St John F."/>
            <person name="Stenlid J."/>
            <person name="Sun H."/>
            <person name="Sun S."/>
            <person name="Syed K."/>
            <person name="Tsang A."/>
            <person name="Wiebenga A."/>
            <person name="Young D."/>
            <person name="Pisabarro A."/>
            <person name="Eastwood D.C."/>
            <person name="Martin F."/>
            <person name="Cullen D."/>
            <person name="Grigoriev I.V."/>
            <person name="Hibbett D.S."/>
        </authorList>
    </citation>
    <scope>NUCLEOTIDE SEQUENCE [LARGE SCALE GENOMIC DNA]</scope>
    <source>
        <strain evidence="1 2">MD-104</strain>
    </source>
</reference>
<dbReference type="AlphaFoldDB" id="A0A2H3JEQ4"/>
<name>A0A2H3JEQ4_WOLCO</name>
<dbReference type="Proteomes" id="UP000218811">
    <property type="component" value="Unassembled WGS sequence"/>
</dbReference>
<protein>
    <submittedName>
        <fullName evidence="1">Uncharacterized protein</fullName>
    </submittedName>
</protein>